<dbReference type="GeneID" id="37025833"/>
<dbReference type="InterPro" id="IPR011330">
    <property type="entry name" value="Glyco_hydro/deAcase_b/a-brl"/>
</dbReference>
<evidence type="ECO:0000256" key="9">
    <source>
        <dbReference type="ARBA" id="ARBA00024056"/>
    </source>
</evidence>
<dbReference type="PROSITE" id="PS51677">
    <property type="entry name" value="NODB"/>
    <property type="match status" value="1"/>
</dbReference>
<evidence type="ECO:0000256" key="6">
    <source>
        <dbReference type="ARBA" id="ARBA00023285"/>
    </source>
</evidence>
<dbReference type="GO" id="GO:0005886">
    <property type="term" value="C:plasma membrane"/>
    <property type="evidence" value="ECO:0007669"/>
    <property type="project" value="UniProtKB-SubCell"/>
</dbReference>
<evidence type="ECO:0000256" key="7">
    <source>
        <dbReference type="ARBA" id="ARBA00023288"/>
    </source>
</evidence>
<dbReference type="SUPFAM" id="SSF88713">
    <property type="entry name" value="Glycoside hydrolase/deacetylase"/>
    <property type="match status" value="1"/>
</dbReference>
<dbReference type="PANTHER" id="PTHR10587">
    <property type="entry name" value="GLYCOSYL TRANSFERASE-RELATED"/>
    <property type="match status" value="1"/>
</dbReference>
<evidence type="ECO:0000256" key="3">
    <source>
        <dbReference type="ARBA" id="ARBA00022622"/>
    </source>
</evidence>
<dbReference type="GO" id="GO:0000272">
    <property type="term" value="P:polysaccharide catabolic process"/>
    <property type="evidence" value="ECO:0007669"/>
    <property type="project" value="UniProtKB-KW"/>
</dbReference>
<feature type="non-terminal residue" evidence="12">
    <location>
        <position position="297"/>
    </location>
</feature>
<reference evidence="12 13" key="1">
    <citation type="journal article" date="2018" name="Mol. Biol. Evol.">
        <title>Broad Genomic Sampling Reveals a Smut Pathogenic Ancestry of the Fungal Clade Ustilaginomycotina.</title>
        <authorList>
            <person name="Kijpornyongpan T."/>
            <person name="Mondo S.J."/>
            <person name="Barry K."/>
            <person name="Sandor L."/>
            <person name="Lee J."/>
            <person name="Lipzen A."/>
            <person name="Pangilinan J."/>
            <person name="LaButti K."/>
            <person name="Hainaut M."/>
            <person name="Henrissat B."/>
            <person name="Grigoriev I.V."/>
            <person name="Spatafora J.W."/>
            <person name="Aime M.C."/>
        </authorList>
    </citation>
    <scope>NUCLEOTIDE SEQUENCE [LARGE SCALE GENOMIC DNA]</scope>
    <source>
        <strain evidence="12 13">MCA 5214</strain>
    </source>
</reference>
<dbReference type="RefSeq" id="XP_025365220.1">
    <property type="nucleotide sequence ID" value="XM_025504010.1"/>
</dbReference>
<dbReference type="GO" id="GO:0004099">
    <property type="term" value="F:chitin deacetylase activity"/>
    <property type="evidence" value="ECO:0007669"/>
    <property type="project" value="UniProtKB-EC"/>
</dbReference>
<keyword evidence="13" id="KW-1185">Reference proteome</keyword>
<protein>
    <recommendedName>
        <fullName evidence="9">chitin deacetylase</fullName>
        <ecNumber evidence="9">3.5.1.41</ecNumber>
    </recommendedName>
</protein>
<feature type="domain" description="NodB homology" evidence="11">
    <location>
        <begin position="86"/>
        <end position="282"/>
    </location>
</feature>
<evidence type="ECO:0000313" key="13">
    <source>
        <dbReference type="Proteomes" id="UP000245884"/>
    </source>
</evidence>
<evidence type="ECO:0000313" key="12">
    <source>
        <dbReference type="EMBL" id="PWN30608.1"/>
    </source>
</evidence>
<keyword evidence="8" id="KW-0624">Polysaccharide degradation</keyword>
<dbReference type="OrthoDB" id="407355at2759"/>
<dbReference type="PANTHER" id="PTHR10587:SF135">
    <property type="entry name" value="CHITIN DEACETYLASE 3"/>
    <property type="match status" value="1"/>
</dbReference>
<evidence type="ECO:0000256" key="5">
    <source>
        <dbReference type="ARBA" id="ARBA00023277"/>
    </source>
</evidence>
<keyword evidence="3" id="KW-0325">Glycoprotein</keyword>
<comment type="subcellular location">
    <subcellularLocation>
        <location evidence="2">Cell membrane</location>
        <topology evidence="2">Lipid-anchor</topology>
        <topology evidence="2">GPI-anchor</topology>
    </subcellularLocation>
</comment>
<organism evidence="12 13">
    <name type="scientific">Jaminaea rosea</name>
    <dbReference type="NCBI Taxonomy" id="1569628"/>
    <lineage>
        <taxon>Eukaryota</taxon>
        <taxon>Fungi</taxon>
        <taxon>Dikarya</taxon>
        <taxon>Basidiomycota</taxon>
        <taxon>Ustilaginomycotina</taxon>
        <taxon>Exobasidiomycetes</taxon>
        <taxon>Microstromatales</taxon>
        <taxon>Microstromatales incertae sedis</taxon>
        <taxon>Jaminaea</taxon>
    </lineage>
</organism>
<dbReference type="EMBL" id="KZ819662">
    <property type="protein sequence ID" value="PWN30608.1"/>
    <property type="molecule type" value="Genomic_DNA"/>
</dbReference>
<keyword evidence="12" id="KW-0378">Hydrolase</keyword>
<name>A0A316V0T2_9BASI</name>
<dbReference type="Pfam" id="PF01522">
    <property type="entry name" value="Polysacc_deac_1"/>
    <property type="match status" value="1"/>
</dbReference>
<dbReference type="Gene3D" id="3.20.20.370">
    <property type="entry name" value="Glycoside hydrolase/deacetylase"/>
    <property type="match status" value="1"/>
</dbReference>
<keyword evidence="3" id="KW-0472">Membrane</keyword>
<dbReference type="AlphaFoldDB" id="A0A316V0T2"/>
<dbReference type="EC" id="3.5.1.41" evidence="9"/>
<evidence type="ECO:0000256" key="8">
    <source>
        <dbReference type="ARBA" id="ARBA00023326"/>
    </source>
</evidence>
<proteinExistence type="predicted"/>
<keyword evidence="6" id="KW-0170">Cobalt</keyword>
<evidence type="ECO:0000256" key="1">
    <source>
        <dbReference type="ARBA" id="ARBA00001941"/>
    </source>
</evidence>
<keyword evidence="5" id="KW-0119">Carbohydrate metabolism</keyword>
<evidence type="ECO:0000259" key="11">
    <source>
        <dbReference type="PROSITE" id="PS51677"/>
    </source>
</evidence>
<dbReference type="STRING" id="1569628.A0A316V0T2"/>
<dbReference type="GO" id="GO:0009272">
    <property type="term" value="P:fungal-type cell wall biogenesis"/>
    <property type="evidence" value="ECO:0007669"/>
    <property type="project" value="UniProtKB-ARBA"/>
</dbReference>
<comment type="cofactor">
    <cofactor evidence="1">
        <name>Co(2+)</name>
        <dbReference type="ChEBI" id="CHEBI:48828"/>
    </cofactor>
</comment>
<keyword evidence="7" id="KW-0449">Lipoprotein</keyword>
<keyword evidence="4" id="KW-0146">Chitin degradation</keyword>
<feature type="non-terminal residue" evidence="12">
    <location>
        <position position="1"/>
    </location>
</feature>
<dbReference type="Proteomes" id="UP000245884">
    <property type="component" value="Unassembled WGS sequence"/>
</dbReference>
<evidence type="ECO:0000256" key="2">
    <source>
        <dbReference type="ARBA" id="ARBA00004609"/>
    </source>
</evidence>
<sequence length="297" mass="33012">THKKLAARQSKYPEILKIPDPSLLPSAWKDALKEAVDAGKIPDISPSTLDSNGNPSYPSKYSTKDIGSWTLSKYIDETDISQAPDGVWAIGFDDGPTDLSPPLYKFLEEQKQAATHFLIGSNIVSYPNEFMQANSSGGQLAVHTWSHKLQTASTNEQVLGDLAWTMQIIYDRTGRIPNLWRPPQGDVDNRVRAIATEVLGLRCVLWQADANDWCLDENFKSECPASNEIGQSYDSVVKYVNQHINGPQSPGLVILAHEIHTPSIQIFQHYYPRLKSHGWKTLAVGEFDNQGGFYANA</sequence>
<keyword evidence="3" id="KW-0336">GPI-anchor</keyword>
<evidence type="ECO:0000256" key="10">
    <source>
        <dbReference type="ARBA" id="ARBA00048494"/>
    </source>
</evidence>
<dbReference type="GO" id="GO:0006032">
    <property type="term" value="P:chitin catabolic process"/>
    <property type="evidence" value="ECO:0007669"/>
    <property type="project" value="UniProtKB-KW"/>
</dbReference>
<comment type="catalytic activity">
    <reaction evidence="10">
        <text>[(1-&gt;4)-N-acetyl-beta-D-glucosaminyl](n) + n H2O = chitosan + n acetate</text>
        <dbReference type="Rhea" id="RHEA:10464"/>
        <dbReference type="Rhea" id="RHEA-COMP:9593"/>
        <dbReference type="Rhea" id="RHEA-COMP:9597"/>
        <dbReference type="ChEBI" id="CHEBI:15377"/>
        <dbReference type="ChEBI" id="CHEBI:17029"/>
        <dbReference type="ChEBI" id="CHEBI:30089"/>
        <dbReference type="ChEBI" id="CHEBI:57704"/>
        <dbReference type="EC" id="3.5.1.41"/>
    </reaction>
    <physiologicalReaction direction="left-to-right" evidence="10">
        <dbReference type="Rhea" id="RHEA:10465"/>
    </physiologicalReaction>
</comment>
<gene>
    <name evidence="12" type="ORF">BDZ90DRAFT_208548</name>
</gene>
<accession>A0A316V0T2</accession>
<dbReference type="InterPro" id="IPR050248">
    <property type="entry name" value="Polysacc_deacetylase_ArnD"/>
</dbReference>
<evidence type="ECO:0000256" key="4">
    <source>
        <dbReference type="ARBA" id="ARBA00023024"/>
    </source>
</evidence>
<dbReference type="GO" id="GO:0098552">
    <property type="term" value="C:side of membrane"/>
    <property type="evidence" value="ECO:0007669"/>
    <property type="project" value="UniProtKB-KW"/>
</dbReference>
<dbReference type="InterPro" id="IPR002509">
    <property type="entry name" value="NODB_dom"/>
</dbReference>